<keyword evidence="3" id="KW-1185">Reference proteome</keyword>
<dbReference type="AlphaFoldDB" id="A0A562J350"/>
<dbReference type="Proteomes" id="UP000319627">
    <property type="component" value="Unassembled WGS sequence"/>
</dbReference>
<dbReference type="GO" id="GO:0016020">
    <property type="term" value="C:membrane"/>
    <property type="evidence" value="ECO:0007669"/>
    <property type="project" value="InterPro"/>
</dbReference>
<dbReference type="InterPro" id="IPR007313">
    <property type="entry name" value="FxsA"/>
</dbReference>
<dbReference type="EMBL" id="VLKG01000001">
    <property type="protein sequence ID" value="TWH77244.1"/>
    <property type="molecule type" value="Genomic_DNA"/>
</dbReference>
<accession>A0A562J350</accession>
<dbReference type="PANTHER" id="PTHR35335:SF1">
    <property type="entry name" value="UPF0716 PROTEIN FXSA"/>
    <property type="match status" value="1"/>
</dbReference>
<dbReference type="OrthoDB" id="9792788at2"/>
<organism evidence="2 3">
    <name type="scientific">Azomonas agilis</name>
    <dbReference type="NCBI Taxonomy" id="116849"/>
    <lineage>
        <taxon>Bacteria</taxon>
        <taxon>Pseudomonadati</taxon>
        <taxon>Pseudomonadota</taxon>
        <taxon>Gammaproteobacteria</taxon>
        <taxon>Pseudomonadales</taxon>
        <taxon>Pseudomonadaceae</taxon>
        <taxon>Azomonas</taxon>
    </lineage>
</organism>
<evidence type="ECO:0000256" key="1">
    <source>
        <dbReference type="SAM" id="Phobius"/>
    </source>
</evidence>
<proteinExistence type="predicted"/>
<sequence length="160" mass="18368">MRLFFFLLLLFPVLELALLIKVGSAIGVLATLLWLALDVVLGVLLIRLAGFATAWKARERLTRGELPESEVLNGLAMAAGGFLILLPGFLSDILGVLILLPWTRHLIRNLLERYVAFQLRKQPRTAYDVHERYRQEERHQTHTVRETTVIEGQWERKDKN</sequence>
<name>A0A562J350_9GAMM</name>
<dbReference type="RefSeq" id="WP_144570229.1">
    <property type="nucleotide sequence ID" value="NZ_VLKG01000001.1"/>
</dbReference>
<comment type="caution">
    <text evidence="2">The sequence shown here is derived from an EMBL/GenBank/DDBJ whole genome shotgun (WGS) entry which is preliminary data.</text>
</comment>
<evidence type="ECO:0000313" key="2">
    <source>
        <dbReference type="EMBL" id="TWH77244.1"/>
    </source>
</evidence>
<dbReference type="NCBIfam" id="NF008528">
    <property type="entry name" value="PRK11463.1-2"/>
    <property type="match status" value="1"/>
</dbReference>
<reference evidence="2 3" key="1">
    <citation type="submission" date="2019-07" db="EMBL/GenBank/DDBJ databases">
        <title>Genomic Encyclopedia of Type Strains, Phase I: the one thousand microbial genomes (KMG-I) project.</title>
        <authorList>
            <person name="Kyrpides N."/>
        </authorList>
    </citation>
    <scope>NUCLEOTIDE SEQUENCE [LARGE SCALE GENOMIC DNA]</scope>
    <source>
        <strain evidence="2 3">DSM 375</strain>
    </source>
</reference>
<protein>
    <submittedName>
        <fullName evidence="2">UPF0716 protein FxsA</fullName>
    </submittedName>
</protein>
<feature type="transmembrane region" description="Helical" evidence="1">
    <location>
        <begin position="29"/>
        <end position="50"/>
    </location>
</feature>
<keyword evidence="1" id="KW-0812">Transmembrane</keyword>
<dbReference type="Pfam" id="PF04186">
    <property type="entry name" value="FxsA"/>
    <property type="match status" value="1"/>
</dbReference>
<gene>
    <name evidence="2" type="ORF">LX59_00149</name>
</gene>
<keyword evidence="1" id="KW-0472">Membrane</keyword>
<evidence type="ECO:0000313" key="3">
    <source>
        <dbReference type="Proteomes" id="UP000319627"/>
    </source>
</evidence>
<dbReference type="PANTHER" id="PTHR35335">
    <property type="entry name" value="UPF0716 PROTEIN FXSA"/>
    <property type="match status" value="1"/>
</dbReference>
<keyword evidence="1" id="KW-1133">Transmembrane helix</keyword>
<feature type="transmembrane region" description="Helical" evidence="1">
    <location>
        <begin position="71"/>
        <end position="102"/>
    </location>
</feature>